<dbReference type="OrthoDB" id="674604at2759"/>
<evidence type="ECO:0000313" key="4">
    <source>
        <dbReference type="Proteomes" id="UP000235023"/>
    </source>
</evidence>
<feature type="region of interest" description="Disordered" evidence="1">
    <location>
        <begin position="1271"/>
        <end position="1349"/>
    </location>
</feature>
<feature type="compositionally biased region" description="Basic and acidic residues" evidence="1">
    <location>
        <begin position="1158"/>
        <end position="1172"/>
    </location>
</feature>
<evidence type="ECO:0000313" key="3">
    <source>
        <dbReference type="EMBL" id="PLN76762.1"/>
    </source>
</evidence>
<dbReference type="PANTHER" id="PTHR10622">
    <property type="entry name" value="HET DOMAIN-CONTAINING PROTEIN"/>
    <property type="match status" value="1"/>
</dbReference>
<feature type="region of interest" description="Disordered" evidence="1">
    <location>
        <begin position="1103"/>
        <end position="1127"/>
    </location>
</feature>
<dbReference type="Pfam" id="PF06985">
    <property type="entry name" value="HET"/>
    <property type="match status" value="1"/>
</dbReference>
<gene>
    <name evidence="3" type="ORF">BDW42DRAFT_196942</name>
</gene>
<feature type="region of interest" description="Disordered" evidence="1">
    <location>
        <begin position="872"/>
        <end position="1077"/>
    </location>
</feature>
<feature type="compositionally biased region" description="Basic and acidic residues" evidence="1">
    <location>
        <begin position="999"/>
        <end position="1015"/>
    </location>
</feature>
<dbReference type="InterPro" id="IPR010730">
    <property type="entry name" value="HET"/>
</dbReference>
<evidence type="ECO:0000259" key="2">
    <source>
        <dbReference type="Pfam" id="PF06985"/>
    </source>
</evidence>
<feature type="compositionally biased region" description="Polar residues" evidence="1">
    <location>
        <begin position="886"/>
        <end position="908"/>
    </location>
</feature>
<protein>
    <recommendedName>
        <fullName evidence="2">Heterokaryon incompatibility domain-containing protein</fullName>
    </recommendedName>
</protein>
<accession>A0A2J5HIB0</accession>
<feature type="compositionally biased region" description="Basic and acidic residues" evidence="1">
    <location>
        <begin position="1025"/>
        <end position="1034"/>
    </location>
</feature>
<organism evidence="3 4">
    <name type="scientific">Aspergillus taichungensis</name>
    <dbReference type="NCBI Taxonomy" id="482145"/>
    <lineage>
        <taxon>Eukaryota</taxon>
        <taxon>Fungi</taxon>
        <taxon>Dikarya</taxon>
        <taxon>Ascomycota</taxon>
        <taxon>Pezizomycotina</taxon>
        <taxon>Eurotiomycetes</taxon>
        <taxon>Eurotiomycetidae</taxon>
        <taxon>Eurotiales</taxon>
        <taxon>Aspergillaceae</taxon>
        <taxon>Aspergillus</taxon>
        <taxon>Aspergillus subgen. Circumdati</taxon>
    </lineage>
</organism>
<feature type="domain" description="Heterokaryon incompatibility" evidence="2">
    <location>
        <begin position="353"/>
        <end position="462"/>
    </location>
</feature>
<feature type="compositionally biased region" description="Basic and acidic residues" evidence="1">
    <location>
        <begin position="1308"/>
        <end position="1334"/>
    </location>
</feature>
<proteinExistence type="predicted"/>
<reference evidence="4" key="1">
    <citation type="submission" date="2017-12" db="EMBL/GenBank/DDBJ databases">
        <authorList>
            <consortium name="DOE Joint Genome Institute"/>
            <person name="Mondo S.J."/>
            <person name="Kjaerbolling I."/>
            <person name="Vesth T.C."/>
            <person name="Frisvad J.C."/>
            <person name="Nybo J.L."/>
            <person name="Theobald S."/>
            <person name="Kuo A."/>
            <person name="Bowyer P."/>
            <person name="Matsuda Y."/>
            <person name="Lyhne E.K."/>
            <person name="Kogle M.E."/>
            <person name="Clum A."/>
            <person name="Lipzen A."/>
            <person name="Salamov A."/>
            <person name="Ngan C.Y."/>
            <person name="Daum C."/>
            <person name="Chiniquy J."/>
            <person name="Barry K."/>
            <person name="LaButti K."/>
            <person name="Haridas S."/>
            <person name="Simmons B.A."/>
            <person name="Magnuson J.K."/>
            <person name="Mortensen U.H."/>
            <person name="Larsen T.O."/>
            <person name="Grigoriev I.V."/>
            <person name="Baker S.E."/>
            <person name="Andersen M.R."/>
            <person name="Nordberg H.P."/>
            <person name="Cantor M.N."/>
            <person name="Hua S.X."/>
        </authorList>
    </citation>
    <scope>NUCLEOTIDE SEQUENCE [LARGE SCALE GENOMIC DNA]</scope>
    <source>
        <strain evidence="4">IBT 19404</strain>
    </source>
</reference>
<evidence type="ECO:0000256" key="1">
    <source>
        <dbReference type="SAM" id="MobiDB-lite"/>
    </source>
</evidence>
<keyword evidence="4" id="KW-1185">Reference proteome</keyword>
<feature type="region of interest" description="Disordered" evidence="1">
    <location>
        <begin position="408"/>
        <end position="432"/>
    </location>
</feature>
<dbReference type="PANTHER" id="PTHR10622:SF10">
    <property type="entry name" value="HET DOMAIN-CONTAINING PROTEIN"/>
    <property type="match status" value="1"/>
</dbReference>
<feature type="compositionally biased region" description="Basic and acidic residues" evidence="1">
    <location>
        <begin position="1272"/>
        <end position="1289"/>
    </location>
</feature>
<dbReference type="Proteomes" id="UP000235023">
    <property type="component" value="Unassembled WGS sequence"/>
</dbReference>
<name>A0A2J5HIB0_9EURO</name>
<dbReference type="EMBL" id="KZ559610">
    <property type="protein sequence ID" value="PLN76762.1"/>
    <property type="molecule type" value="Genomic_DNA"/>
</dbReference>
<sequence>MQVQQKTSKLNPTHRLVEEVSRSTGYKELTEAVNFGSTELTNIGKVMKDKDLAKKLYHFIAYYVAPTAHSDFKMFDNDKLNSWKNANVSEAQRWLAIPEEDRSVPFRMIDLSTGNLVETRNYGPMDQYCILSHSWKGQEIDYGFFARAKRSNERLESTFGDVEAVKTIAENGASKPKTTLHELIKSSSECKKLNICTVEDMLKIHFDLLKMEKDCISADKEVRQAIDLHTSATWESEHYRAYVAELHVGQSNSGKVEGSQVSQAANKKLLDEITRLHEDAEKNERNSDEKRKMAYSTLEEHQAEFSLLMSDTKIMYAIEDLLQALYYRKSAKKLSGAVDQAKDIFKKKPFAQTRRRYLWLDNCCINKANGAELTESLARMGEWYANADFCLVHVDTSPDDQEWVQESKSVPLLDPDQGNQTQSKNMDGNLDEKSTPNFDDLITIAQENKKIHWATRGWTLQELVLSRVTYYFDSNYKSLERDVGSLGPYYYLAPFIKQYLSLPWVKPDSFDRGVKVEQFNKDTANEFIKKFQKLRLDLPRDIDKRTAAAQIGRMVYVAATSNVSTSKTLHENGLDPNNLGQNVNWINDLLSNFVREVDAAITKDREYVQQIGRIGRLANWADGSEPLNASARNILKMASEREVTVPIDQVYSLMGILGVRFPAFPAEGPQKALCRLLDEVIITSNDVSVFNWSGRNSGSSIRGRTMYPRSIEAFQGPMDKPSLRAQATISRGIIRLFQNERYHKAKRADAVNRCLNSIVQQTDALEKTMFAPLKELVEVILEKNFDCVANHLIDLNMMVKDLEGVIERERNDKKLQKQARREKRKSPSKTGFAYETADAIMNCKVSDAFNVPSFGGWKKEKPSQDMMKLETTEQVTGRVPTEDSEPTTLLPAQSQVKNPNNKNSNMDFTETDTTEKQKQDQTTDTSISQPDPKAREQKQEALYVPNFSSFGLGWKKGKSSKNKIKPETTEQAAGRVSTDHSEPTTPLLAQPQIKNPNNKSDKMDITEADTTEKQTTDTPTPQPDLKAREQEQEALHVPSFSSFGLGWKKGKPGKNKTKPETTEQAAGGISTEDSELDTRLLSQSQVKDLKNKNIKVDITETEITETRKQDQTTDTPTPQPDPKAREREWANLKEAVEELTTRIRRDYRGDKALSGLDHGPEDQTQAEKDAQEHAPGSNSLDTKMVCPNPIIVTSAGIRGVFDIQRVVIGMQQRDILRSKLHNAVPGQRIEGSCTISTGFSLMLVKFTCEREILEQQLDVTEVIDRQLSQKLNSKDDISRPVEPKNDASKKPQNTSDGGNLKATGEAATDEKHTMEKAPEAKKNDDPKHRGREGEDTGENEEQTYGGKWNQGQQRVHRIVKLVQEDDLHAVAGEWVLARFSDVVGADWFLCRLELGSTNEFYARRIPTDAINFHDAVPESGLVDHWQAYMTEHKNLMCEYLSMFLQSQMKFESMDKLVESMLPSDGQGDENSPSKMALFQAIRQGVSGVKYGAMAIYLGGIMEDEAIRSVPTKLRPAVRKMKKGGILFPMMYHPSKHVHMF</sequence>
<feature type="region of interest" description="Disordered" evidence="1">
    <location>
        <begin position="1150"/>
        <end position="1182"/>
    </location>
</feature>
<feature type="compositionally biased region" description="Polar residues" evidence="1">
    <location>
        <begin position="417"/>
        <end position="426"/>
    </location>
</feature>